<reference evidence="8" key="1">
    <citation type="submission" date="2016-01" db="EMBL/GenBank/DDBJ databases">
        <title>Draft genome of Chromobacterium sp. F49.</title>
        <authorList>
            <person name="Hong K.W."/>
        </authorList>
    </citation>
    <scope>NUCLEOTIDE SEQUENCE [LARGE SCALE GENOMIC DNA]</scope>
    <source>
        <strain evidence="8">CN10</strain>
    </source>
</reference>
<dbReference type="Gene3D" id="3.40.50.720">
    <property type="entry name" value="NAD(P)-binding Rossmann-like Domain"/>
    <property type="match status" value="1"/>
</dbReference>
<dbReference type="Pfam" id="PF21075">
    <property type="entry name" value="GDH_ACT1"/>
    <property type="match status" value="1"/>
</dbReference>
<dbReference type="InterPro" id="IPR024727">
    <property type="entry name" value="NAD_Glu_DH_N_ACT1"/>
</dbReference>
<dbReference type="InterPro" id="IPR049058">
    <property type="entry name" value="NAD_Glu_DH_HM2"/>
</dbReference>
<dbReference type="InterPro" id="IPR046346">
    <property type="entry name" value="Aminoacid_DH-like_N_sf"/>
</dbReference>
<dbReference type="InterPro" id="IPR049059">
    <property type="entry name" value="NAD_Glu_DH_HM1"/>
</dbReference>
<dbReference type="Pfam" id="PF21074">
    <property type="entry name" value="GDH_C"/>
    <property type="match status" value="1"/>
</dbReference>
<evidence type="ECO:0000259" key="6">
    <source>
        <dbReference type="Pfam" id="PF21077"/>
    </source>
</evidence>
<protein>
    <submittedName>
        <fullName evidence="7">Glutamate dehydrogenase</fullName>
    </submittedName>
</protein>
<sequence>MSLTHKTELTNLVAEIQALAESSLPAKEKAVFIPFLSIYYEEAEHDDLSRVSALDLLGAAMAHHRFAEQRKAGEPKVRLYNPDFERDGWQSTHTVIEIVNDDMPFLIDSVAMLLARHNLRLHLLVHPVLAVRRDEAGQLVEVRRTEGRTLPLESFIHVEIDRVSEPERIAALEAELQQVLGALRRVVEDEPKMRDVAASLVSGLVEAAPAALQDEAREVADFLSWLAADHFLFMGYCDYDLVRRDGKDSLKIVKGSGLGVLKEQGDKEFSESFEALPQALRERAHLPQLVVLNKSQTVSQIHRPAHLDFVGVKRFNDKGEVVGERRFLGLYTASAYQVPPKDIPILRRKVDYVVKACDYVDNSYKAKTLAFVLESYPRDELFEIPAETLQPIAEGIVNLQERPRVRLFARTDHYHRYVSCLVYVPRDSFSTEVRLKIEKVLLKAFNGASTEFGVQIGDGMLARVHYIVRTPSASLPDFNEDEIEAEIARVVRGWVEELHQQLIEAHGEEIGNRLFHRYQQAFPTAYREEFAVRSAVLDIQLLETVSDASPLALKLYRPLHREGEAVNLKLFHAGEPLNLSASLPLLENLGVAVRDEHPYKVERADGSVVWIIDFGLQLGHGGDALARPEVEAAFQTLLAQVFAGKVENDGFNKLVLSAGLDWREISLTRALAKYLRQGGLTFSQAYIEQCLGNYPAITRALVDLFVARLHPVDADDARAEALRGQVKQALESVANIDEDRILSGMLAVILAIRRTNFWQKDAEGGCKSYISFKIESGKIAFLPQPRPLFEIWVYSPRIEGVHLRGSKVARGGLRWSDRMEDFRTEVLGLVKAQMVKNSVIVPMGSKGGFVCKQLPPASDREAFMAEGIACYKTFISALLDVTDNLVNGQIVPPADVRRLDEDDPYLVVAADKGTATFSDIANGVSEAYGFWLGDAFASGGSAGYDHKKMGITARGAWESVKRHFRHLGVNCQEEDFTVIGVGDMAGDVFGNGMLLSEHIRLKAAFNHQHIFLDPNPDAAVSFAERARLFNLPRSSWADYKRELISEGGGVFERSAKSIPLSPQVREWLKTDKESMAPTELIHEILKAEADLLYNGGIGTYVKASTEGHADARDRANDGLRVNGNQLNVKVLAEGGNLGCTQKGRIEFALKGGLICTDAIDNSAGVDCSDHEVNIKILLGAVMQAGDMTLKQRNELLAEMTEEVGELVLRNNYLQTQILAINRLNAPAMLSVHTRMMAAMEKAGELNRELEYLPNEAQLNERRLAKLGLSSPEMAVLLAYSKITLDQALLKSDLPDDADFLPVLVNYFPKPLQARFGEQMKSHHLKREIIANQLANQLVNRMGTSFIFRLKEENPQPEADIARAWWIASRVFGAEALWCQIESLDNRVPAELQVELMVRVRTLVERVTRWVLRYRRPIGSVNAQIEHYGSRVAALMAALPTLVSADTYPAVAALEARYLAEPGLPQELARLMARLEFAVPLLDIIDTGEGSPVALEDLASNYYLLGRTLQLDWLLEAVNRLPRDNRWQSLARSALRDDLYRLQKKLTRQAMQDAPSGCADEHCFAEAWLARRGADVEACQQMLGEFQSFDVLDLAMLSAGLRELSNHLLS</sequence>
<evidence type="ECO:0000256" key="1">
    <source>
        <dbReference type="ARBA" id="ARBA00023002"/>
    </source>
</evidence>
<dbReference type="Pfam" id="PF21078">
    <property type="entry name" value="GDH_HM3"/>
    <property type="match status" value="1"/>
</dbReference>
<dbReference type="SUPFAM" id="SSF51735">
    <property type="entry name" value="NAD(P)-binding Rossmann-fold domains"/>
    <property type="match status" value="1"/>
</dbReference>
<dbReference type="GO" id="GO:0004352">
    <property type="term" value="F:glutamate dehydrogenase (NAD+) activity"/>
    <property type="evidence" value="ECO:0007669"/>
    <property type="project" value="InterPro"/>
</dbReference>
<accession>A0A165ELF3</accession>
<dbReference type="InterPro" id="IPR049062">
    <property type="entry name" value="NAD_Glu_DH_ACT2"/>
</dbReference>
<dbReference type="InterPro" id="IPR049056">
    <property type="entry name" value="NAD_Glu_DH_HM3"/>
</dbReference>
<evidence type="ECO:0000259" key="3">
    <source>
        <dbReference type="Pfam" id="PF21074"/>
    </source>
</evidence>
<evidence type="ECO:0000313" key="7">
    <source>
        <dbReference type="EMBL" id="KZE25385.1"/>
    </source>
</evidence>
<comment type="caution">
    <text evidence="7">The sequence shown here is derived from an EMBL/GenBank/DDBJ whole genome shotgun (WGS) entry which is preliminary data.</text>
</comment>
<dbReference type="InterPro" id="IPR007780">
    <property type="entry name" value="NAD_Glu_DH_bac"/>
</dbReference>
<dbReference type="InterPro" id="IPR048381">
    <property type="entry name" value="GDH_C"/>
</dbReference>
<keyword evidence="8" id="KW-1185">Reference proteome</keyword>
<dbReference type="PANTHER" id="PTHR43403:SF1">
    <property type="entry name" value="NAD-SPECIFIC GLUTAMATE DEHYDROGENASE"/>
    <property type="match status" value="1"/>
</dbReference>
<dbReference type="GO" id="GO:0006538">
    <property type="term" value="P:L-glutamate catabolic process"/>
    <property type="evidence" value="ECO:0007669"/>
    <property type="project" value="InterPro"/>
</dbReference>
<keyword evidence="1" id="KW-0560">Oxidoreductase</keyword>
<dbReference type="InterPro" id="IPR028971">
    <property type="entry name" value="NAD-GDH_cat"/>
</dbReference>
<dbReference type="Pfam" id="PF21076">
    <property type="entry name" value="GDH_ACT2"/>
    <property type="match status" value="1"/>
</dbReference>
<dbReference type="PANTHER" id="PTHR43403">
    <property type="entry name" value="NAD-SPECIFIC GLUTAMATE DEHYDROGENASE"/>
    <property type="match status" value="1"/>
</dbReference>
<dbReference type="EMBL" id="LQQU01000059">
    <property type="protein sequence ID" value="KZE25385.1"/>
    <property type="molecule type" value="Genomic_DNA"/>
</dbReference>
<evidence type="ECO:0000259" key="2">
    <source>
        <dbReference type="Pfam" id="PF05088"/>
    </source>
</evidence>
<feature type="domain" description="NAD-specific glutamate dehydrogenase C-terminal" evidence="3">
    <location>
        <begin position="1266"/>
        <end position="1604"/>
    </location>
</feature>
<dbReference type="Pfam" id="PF21079">
    <property type="entry name" value="GDH_HM2"/>
    <property type="match status" value="1"/>
</dbReference>
<name>A0A165ELF3_9NEIS</name>
<dbReference type="Pfam" id="PF21073">
    <property type="entry name" value="GDH_HM1"/>
    <property type="match status" value="1"/>
</dbReference>
<evidence type="ECO:0000313" key="8">
    <source>
        <dbReference type="Proteomes" id="UP000076625"/>
    </source>
</evidence>
<dbReference type="Proteomes" id="UP000076625">
    <property type="component" value="Unassembled WGS sequence"/>
</dbReference>
<evidence type="ECO:0000259" key="5">
    <source>
        <dbReference type="Pfam" id="PF21076"/>
    </source>
</evidence>
<feature type="domain" description="NAD-glutamate dehydrogenase catalytic" evidence="2">
    <location>
        <begin position="726"/>
        <end position="1220"/>
    </location>
</feature>
<gene>
    <name evidence="7" type="ORF">AVW16_03565</name>
</gene>
<evidence type="ECO:0000259" key="4">
    <source>
        <dbReference type="Pfam" id="PF21075"/>
    </source>
</evidence>
<dbReference type="RefSeq" id="WP_066614766.1">
    <property type="nucleotide sequence ID" value="NZ_LQQU01000059.1"/>
</dbReference>
<dbReference type="Pfam" id="PF05088">
    <property type="entry name" value="Bac_GDH_CD"/>
    <property type="match status" value="1"/>
</dbReference>
<dbReference type="PIRSF" id="PIRSF036761">
    <property type="entry name" value="GDH_Mll4104"/>
    <property type="match status" value="1"/>
</dbReference>
<dbReference type="Pfam" id="PF21077">
    <property type="entry name" value="GDH_ACT3"/>
    <property type="match status" value="1"/>
</dbReference>
<dbReference type="STRING" id="1452487.AVW16_03565"/>
<dbReference type="OrthoDB" id="9758052at2"/>
<feature type="domain" description="NAD-glutamate dehydrogenase ACT2" evidence="5">
    <location>
        <begin position="406"/>
        <end position="494"/>
    </location>
</feature>
<dbReference type="InterPro" id="IPR049064">
    <property type="entry name" value="NAD_Glu_DH_ACT3"/>
</dbReference>
<feature type="domain" description="NAD-glutamate dehydrogenase ACT3" evidence="6">
    <location>
        <begin position="551"/>
        <end position="622"/>
    </location>
</feature>
<dbReference type="GO" id="GO:0004069">
    <property type="term" value="F:L-aspartate:2-oxoglutarate aminotransferase activity"/>
    <property type="evidence" value="ECO:0007669"/>
    <property type="project" value="InterPro"/>
</dbReference>
<organism evidence="7 8">
    <name type="scientific">Crenobacter luteus</name>
    <dbReference type="NCBI Taxonomy" id="1452487"/>
    <lineage>
        <taxon>Bacteria</taxon>
        <taxon>Pseudomonadati</taxon>
        <taxon>Pseudomonadota</taxon>
        <taxon>Betaproteobacteria</taxon>
        <taxon>Neisseriales</taxon>
        <taxon>Neisseriaceae</taxon>
        <taxon>Crenobacter</taxon>
    </lineage>
</organism>
<dbReference type="SUPFAM" id="SSF53223">
    <property type="entry name" value="Aminoacid dehydrogenase-like, N-terminal domain"/>
    <property type="match status" value="1"/>
</dbReference>
<dbReference type="InterPro" id="IPR036291">
    <property type="entry name" value="NAD(P)-bd_dom_sf"/>
</dbReference>
<proteinExistence type="predicted"/>
<feature type="domain" description="NAD-glutamate dehydrogenase N-terminal ACT1" evidence="4">
    <location>
        <begin position="35"/>
        <end position="176"/>
    </location>
</feature>